<organism evidence="9 10">
    <name type="scientific">Marinactinospora rubrisoli</name>
    <dbReference type="NCBI Taxonomy" id="2715399"/>
    <lineage>
        <taxon>Bacteria</taxon>
        <taxon>Bacillati</taxon>
        <taxon>Actinomycetota</taxon>
        <taxon>Actinomycetes</taxon>
        <taxon>Streptosporangiales</taxon>
        <taxon>Nocardiopsidaceae</taxon>
        <taxon>Marinactinospora</taxon>
    </lineage>
</organism>
<dbReference type="CDD" id="cd01983">
    <property type="entry name" value="SIMIBI"/>
    <property type="match status" value="1"/>
</dbReference>
<dbReference type="Gene3D" id="3.40.50.300">
    <property type="entry name" value="P-loop containing nucleotide triphosphate hydrolases"/>
    <property type="match status" value="1"/>
</dbReference>
<evidence type="ECO:0000256" key="4">
    <source>
        <dbReference type="ARBA" id="ARBA00022840"/>
    </source>
</evidence>
<dbReference type="InterPro" id="IPR027417">
    <property type="entry name" value="P-loop_NTPase"/>
</dbReference>
<dbReference type="EMBL" id="JBHTBH010000009">
    <property type="protein sequence ID" value="MFC7329892.1"/>
    <property type="molecule type" value="Genomic_DNA"/>
</dbReference>
<name>A0ABW2KIX7_9ACTN</name>
<evidence type="ECO:0000256" key="3">
    <source>
        <dbReference type="ARBA" id="ARBA00022741"/>
    </source>
</evidence>
<dbReference type="RefSeq" id="WP_379872538.1">
    <property type="nucleotide sequence ID" value="NZ_JBHTBH010000009.1"/>
</dbReference>
<proteinExistence type="inferred from homology"/>
<sequence>MDAAPGPYTLPEEENARIFRDEIVPDHLAGRPRQRAPVLVIVGGATGAGKTRVTDAITSTLNRRGGVLHINMDDFNPHHPDYYSLRRDDPGNASTHLWPDGLRWWRQAQEYAAAQGCDVIIESAMRTPAEFEDIVGHFGPRGYETHLVLMGVPEAVSRQGALGRFLDQYERLGRGRYVPPEVHDECYAGVARAALAVEDRRVTVDHLFILRRSAEGVYPSRLHDDGIGPSAALAAERSRPWTEGETLRFQTRQAALRTKAQSLPERLRELDEIDGLARPYLHRPGGTAVPARPPTPGFGLVQAARQPTGTVPPAGKDAERPPGPASDPPRHRLGPQQR</sequence>
<evidence type="ECO:0000256" key="6">
    <source>
        <dbReference type="ARBA" id="ARBA00048178"/>
    </source>
</evidence>
<comment type="caution">
    <text evidence="9">The sequence shown here is derived from an EMBL/GenBank/DDBJ whole genome shotgun (WGS) entry which is preliminary data.</text>
</comment>
<evidence type="ECO:0000256" key="2">
    <source>
        <dbReference type="ARBA" id="ARBA00011963"/>
    </source>
</evidence>
<protein>
    <recommendedName>
        <fullName evidence="5">UDP-N-acetylglucosamine kinase</fullName>
        <ecNumber evidence="2">2.7.1.176</ecNumber>
    </recommendedName>
    <alternativeName>
        <fullName evidence="5">UDP-N-acetylglucosamine kinase</fullName>
    </alternativeName>
</protein>
<dbReference type="Proteomes" id="UP001596540">
    <property type="component" value="Unassembled WGS sequence"/>
</dbReference>
<dbReference type="InterPro" id="IPR010488">
    <property type="entry name" value="Zeta_toxin_domain"/>
</dbReference>
<keyword evidence="3" id="KW-0547">Nucleotide-binding</keyword>
<keyword evidence="10" id="KW-1185">Reference proteome</keyword>
<gene>
    <name evidence="9" type="ORF">ACFQRF_19335</name>
</gene>
<feature type="region of interest" description="Disordered" evidence="7">
    <location>
        <begin position="278"/>
        <end position="338"/>
    </location>
</feature>
<accession>A0ABW2KIX7</accession>
<feature type="domain" description="Zeta toxin" evidence="8">
    <location>
        <begin position="32"/>
        <end position="221"/>
    </location>
</feature>
<evidence type="ECO:0000259" key="8">
    <source>
        <dbReference type="Pfam" id="PF06414"/>
    </source>
</evidence>
<dbReference type="Pfam" id="PF06414">
    <property type="entry name" value="Zeta_toxin"/>
    <property type="match status" value="1"/>
</dbReference>
<dbReference type="EC" id="2.7.1.176" evidence="2"/>
<evidence type="ECO:0000313" key="10">
    <source>
        <dbReference type="Proteomes" id="UP001596540"/>
    </source>
</evidence>
<evidence type="ECO:0000256" key="1">
    <source>
        <dbReference type="ARBA" id="ARBA00009104"/>
    </source>
</evidence>
<evidence type="ECO:0000313" key="9">
    <source>
        <dbReference type="EMBL" id="MFC7329892.1"/>
    </source>
</evidence>
<dbReference type="SUPFAM" id="SSF52540">
    <property type="entry name" value="P-loop containing nucleoside triphosphate hydrolases"/>
    <property type="match status" value="1"/>
</dbReference>
<comment type="catalytic activity">
    <reaction evidence="6">
        <text>UDP-N-acetyl-alpha-D-glucosamine + ATP = UDP-N-acetyl-alpha-D-glucosamine 3'-phosphate + ADP + H(+)</text>
        <dbReference type="Rhea" id="RHEA:32671"/>
        <dbReference type="ChEBI" id="CHEBI:15378"/>
        <dbReference type="ChEBI" id="CHEBI:30616"/>
        <dbReference type="ChEBI" id="CHEBI:57705"/>
        <dbReference type="ChEBI" id="CHEBI:64353"/>
        <dbReference type="ChEBI" id="CHEBI:456216"/>
        <dbReference type="EC" id="2.7.1.176"/>
    </reaction>
</comment>
<evidence type="ECO:0000256" key="5">
    <source>
        <dbReference type="ARBA" id="ARBA00032897"/>
    </source>
</evidence>
<keyword evidence="4" id="KW-0067">ATP-binding</keyword>
<reference evidence="10" key="1">
    <citation type="journal article" date="2019" name="Int. J. Syst. Evol. Microbiol.">
        <title>The Global Catalogue of Microorganisms (GCM) 10K type strain sequencing project: providing services to taxonomists for standard genome sequencing and annotation.</title>
        <authorList>
            <consortium name="The Broad Institute Genomics Platform"/>
            <consortium name="The Broad Institute Genome Sequencing Center for Infectious Disease"/>
            <person name="Wu L."/>
            <person name="Ma J."/>
        </authorList>
    </citation>
    <scope>NUCLEOTIDE SEQUENCE [LARGE SCALE GENOMIC DNA]</scope>
    <source>
        <strain evidence="10">CGMCC 4.7382</strain>
    </source>
</reference>
<comment type="similarity">
    <text evidence="1">Belongs to the zeta toxin family.</text>
</comment>
<evidence type="ECO:0000256" key="7">
    <source>
        <dbReference type="SAM" id="MobiDB-lite"/>
    </source>
</evidence>